<feature type="binding site" evidence="6">
    <location>
        <begin position="31"/>
        <end position="33"/>
    </location>
    <ligand>
        <name>S-adenosyl-L-methionine</name>
        <dbReference type="ChEBI" id="CHEBI:59789"/>
    </ligand>
</feature>
<evidence type="ECO:0000256" key="2">
    <source>
        <dbReference type="ARBA" id="ARBA00022552"/>
    </source>
</evidence>
<evidence type="ECO:0000256" key="4">
    <source>
        <dbReference type="ARBA" id="ARBA00022679"/>
    </source>
</evidence>
<evidence type="ECO:0000256" key="5">
    <source>
        <dbReference type="ARBA" id="ARBA00022691"/>
    </source>
</evidence>
<comment type="similarity">
    <text evidence="1 6">Belongs to the methyltransferase superfamily. RsmH family.</text>
</comment>
<comment type="function">
    <text evidence="6">Specifically methylates the N4 position of cytidine in position 1402 (C1402) of 16S rRNA.</text>
</comment>
<dbReference type="HAMAP" id="MF_01007">
    <property type="entry name" value="16SrRNA_methyltr_H"/>
    <property type="match status" value="1"/>
</dbReference>
<dbReference type="InterPro" id="IPR002903">
    <property type="entry name" value="RsmH"/>
</dbReference>
<organism evidence="7 8">
    <name type="scientific">Candidatus Sungbacteria bacterium RIFCSPLOWO2_12_FULL_41_11</name>
    <dbReference type="NCBI Taxonomy" id="1802286"/>
    <lineage>
        <taxon>Bacteria</taxon>
        <taxon>Candidatus Sungiibacteriota</taxon>
    </lineage>
</organism>
<evidence type="ECO:0000313" key="8">
    <source>
        <dbReference type="Proteomes" id="UP000177171"/>
    </source>
</evidence>
<feature type="binding site" evidence="6">
    <location>
        <position position="80"/>
    </location>
    <ligand>
        <name>S-adenosyl-L-methionine</name>
        <dbReference type="ChEBI" id="CHEBI:59789"/>
    </ligand>
</feature>
<dbReference type="PANTHER" id="PTHR11265:SF0">
    <property type="entry name" value="12S RRNA N4-METHYLCYTIDINE METHYLTRANSFERASE"/>
    <property type="match status" value="1"/>
</dbReference>
<comment type="catalytic activity">
    <reaction evidence="6">
        <text>cytidine(1402) in 16S rRNA + S-adenosyl-L-methionine = N(4)-methylcytidine(1402) in 16S rRNA + S-adenosyl-L-homocysteine + H(+)</text>
        <dbReference type="Rhea" id="RHEA:42928"/>
        <dbReference type="Rhea" id="RHEA-COMP:10286"/>
        <dbReference type="Rhea" id="RHEA-COMP:10287"/>
        <dbReference type="ChEBI" id="CHEBI:15378"/>
        <dbReference type="ChEBI" id="CHEBI:57856"/>
        <dbReference type="ChEBI" id="CHEBI:59789"/>
        <dbReference type="ChEBI" id="CHEBI:74506"/>
        <dbReference type="ChEBI" id="CHEBI:82748"/>
        <dbReference type="EC" id="2.1.1.199"/>
    </reaction>
</comment>
<dbReference type="PANTHER" id="PTHR11265">
    <property type="entry name" value="S-ADENOSYL-METHYLTRANSFERASE MRAW"/>
    <property type="match status" value="1"/>
</dbReference>
<feature type="binding site" evidence="6">
    <location>
        <position position="51"/>
    </location>
    <ligand>
        <name>S-adenosyl-L-methionine</name>
        <dbReference type="ChEBI" id="CHEBI:59789"/>
    </ligand>
</feature>
<dbReference type="SUPFAM" id="SSF81799">
    <property type="entry name" value="Putative methyltransferase TM0872, insert domain"/>
    <property type="match status" value="1"/>
</dbReference>
<name>A0A1G2LS79_9BACT</name>
<keyword evidence="3 6" id="KW-0489">Methyltransferase</keyword>
<evidence type="ECO:0000256" key="3">
    <source>
        <dbReference type="ARBA" id="ARBA00022603"/>
    </source>
</evidence>
<evidence type="ECO:0000256" key="1">
    <source>
        <dbReference type="ARBA" id="ARBA00010396"/>
    </source>
</evidence>
<keyword evidence="4 6" id="KW-0808">Transferase</keyword>
<dbReference type="GO" id="GO:0005737">
    <property type="term" value="C:cytoplasm"/>
    <property type="evidence" value="ECO:0007669"/>
    <property type="project" value="UniProtKB-SubCell"/>
</dbReference>
<comment type="subcellular location">
    <subcellularLocation>
        <location evidence="6">Cytoplasm</location>
    </subcellularLocation>
</comment>
<dbReference type="AlphaFoldDB" id="A0A1G2LS79"/>
<dbReference type="Gene3D" id="1.10.150.170">
    <property type="entry name" value="Putative methyltransferase TM0872, insert domain"/>
    <property type="match status" value="1"/>
</dbReference>
<dbReference type="EMBL" id="MHQY01000008">
    <property type="protein sequence ID" value="OHA14354.1"/>
    <property type="molecule type" value="Genomic_DNA"/>
</dbReference>
<dbReference type="InterPro" id="IPR029063">
    <property type="entry name" value="SAM-dependent_MTases_sf"/>
</dbReference>
<dbReference type="NCBIfam" id="TIGR00006">
    <property type="entry name" value="16S rRNA (cytosine(1402)-N(4))-methyltransferase RsmH"/>
    <property type="match status" value="1"/>
</dbReference>
<dbReference type="PIRSF" id="PIRSF004486">
    <property type="entry name" value="MraW"/>
    <property type="match status" value="1"/>
</dbReference>
<keyword evidence="2 6" id="KW-0698">rRNA processing</keyword>
<comment type="caution">
    <text evidence="7">The sequence shown here is derived from an EMBL/GenBank/DDBJ whole genome shotgun (WGS) entry which is preliminary data.</text>
</comment>
<gene>
    <name evidence="6" type="primary">rsmH</name>
    <name evidence="7" type="ORF">A3G49_01870</name>
</gene>
<feature type="binding site" evidence="6">
    <location>
        <position position="101"/>
    </location>
    <ligand>
        <name>S-adenosyl-L-methionine</name>
        <dbReference type="ChEBI" id="CHEBI:59789"/>
    </ligand>
</feature>
<sequence>MLHKPVLLKEVIEILNPQSGENFIDTTIGDGGHAQEIIEKIKPNGKLIGIDWDREQISKLKIKFSEYLKSDNLILINDNYKNLENIIKQYNIHKISGILFDLGFSRYHIEDSGKGFSFQKNEPLIMRYENSEESNGMTAAEIVNTWPEEKLEKILKEYGEEKFFRQIAKKIYEESKKNPIKTTFDLAGIIRNAVPFWYAKRKINPATKTFQALRIAVNDEFENIRTGLSAAVKIIANGGKIAVITFHSGEDRIVKNFLKEKQTEKILKIINKKVIKPSYTEIRENLSARSAKLRTAVRI</sequence>
<dbReference type="Pfam" id="PF01795">
    <property type="entry name" value="Methyltransf_5"/>
    <property type="match status" value="1"/>
</dbReference>
<accession>A0A1G2LS79</accession>
<dbReference type="GO" id="GO:0071424">
    <property type="term" value="F:rRNA (cytosine-N4-)-methyltransferase activity"/>
    <property type="evidence" value="ECO:0007669"/>
    <property type="project" value="UniProtKB-UniRule"/>
</dbReference>
<evidence type="ECO:0000313" key="7">
    <source>
        <dbReference type="EMBL" id="OHA14354.1"/>
    </source>
</evidence>
<dbReference type="Gene3D" id="3.40.50.150">
    <property type="entry name" value="Vaccinia Virus protein VP39"/>
    <property type="match status" value="1"/>
</dbReference>
<dbReference type="EC" id="2.1.1.199" evidence="6"/>
<keyword evidence="6" id="KW-0963">Cytoplasm</keyword>
<proteinExistence type="inferred from homology"/>
<feature type="binding site" evidence="6">
    <location>
        <position position="108"/>
    </location>
    <ligand>
        <name>S-adenosyl-L-methionine</name>
        <dbReference type="ChEBI" id="CHEBI:59789"/>
    </ligand>
</feature>
<keyword evidence="5 6" id="KW-0949">S-adenosyl-L-methionine</keyword>
<evidence type="ECO:0000256" key="6">
    <source>
        <dbReference type="HAMAP-Rule" id="MF_01007"/>
    </source>
</evidence>
<protein>
    <recommendedName>
        <fullName evidence="6">Ribosomal RNA small subunit methyltransferase H</fullName>
        <ecNumber evidence="6">2.1.1.199</ecNumber>
    </recommendedName>
    <alternativeName>
        <fullName evidence="6">16S rRNA m(4)C1402 methyltransferase</fullName>
    </alternativeName>
    <alternativeName>
        <fullName evidence="6">rRNA (cytosine-N(4)-)-methyltransferase RsmH</fullName>
    </alternativeName>
</protein>
<dbReference type="Proteomes" id="UP000177171">
    <property type="component" value="Unassembled WGS sequence"/>
</dbReference>
<dbReference type="InterPro" id="IPR023397">
    <property type="entry name" value="SAM-dep_MeTrfase_MraW_recog"/>
</dbReference>
<dbReference type="SUPFAM" id="SSF53335">
    <property type="entry name" value="S-adenosyl-L-methionine-dependent methyltransferases"/>
    <property type="match status" value="1"/>
</dbReference>
<reference evidence="7 8" key="1">
    <citation type="journal article" date="2016" name="Nat. Commun.">
        <title>Thousands of microbial genomes shed light on interconnected biogeochemical processes in an aquifer system.</title>
        <authorList>
            <person name="Anantharaman K."/>
            <person name="Brown C.T."/>
            <person name="Hug L.A."/>
            <person name="Sharon I."/>
            <person name="Castelle C.J."/>
            <person name="Probst A.J."/>
            <person name="Thomas B.C."/>
            <person name="Singh A."/>
            <person name="Wilkins M.J."/>
            <person name="Karaoz U."/>
            <person name="Brodie E.L."/>
            <person name="Williams K.H."/>
            <person name="Hubbard S.S."/>
            <person name="Banfield J.F."/>
        </authorList>
    </citation>
    <scope>NUCLEOTIDE SEQUENCE [LARGE SCALE GENOMIC DNA]</scope>
</reference>
<dbReference type="GO" id="GO:0070475">
    <property type="term" value="P:rRNA base methylation"/>
    <property type="evidence" value="ECO:0007669"/>
    <property type="project" value="UniProtKB-UniRule"/>
</dbReference>